<evidence type="ECO:0000313" key="3">
    <source>
        <dbReference type="EMBL" id="GHH77855.1"/>
    </source>
</evidence>
<evidence type="ECO:0000259" key="2">
    <source>
        <dbReference type="Pfam" id="PF01814"/>
    </source>
</evidence>
<reference evidence="3" key="2">
    <citation type="submission" date="2020-09" db="EMBL/GenBank/DDBJ databases">
        <authorList>
            <person name="Sun Q."/>
            <person name="Ohkuma M."/>
        </authorList>
    </citation>
    <scope>NUCLEOTIDE SEQUENCE</scope>
    <source>
        <strain evidence="3">JCM 5069</strain>
    </source>
</reference>
<dbReference type="CDD" id="cd12108">
    <property type="entry name" value="Hr-like"/>
    <property type="match status" value="1"/>
</dbReference>
<dbReference type="RefSeq" id="WP_189931480.1">
    <property type="nucleotide sequence ID" value="NZ_BNCD01000006.1"/>
</dbReference>
<dbReference type="PANTHER" id="PTHR35585">
    <property type="entry name" value="HHE DOMAIN PROTEIN (AFU_ORTHOLOGUE AFUA_4G00730)"/>
    <property type="match status" value="1"/>
</dbReference>
<name>A0A919G4F8_9ACTN</name>
<dbReference type="AlphaFoldDB" id="A0A919G4F8"/>
<dbReference type="PANTHER" id="PTHR35585:SF1">
    <property type="entry name" value="HHE DOMAIN PROTEIN (AFU_ORTHOLOGUE AFUA_4G00730)"/>
    <property type="match status" value="1"/>
</dbReference>
<feature type="domain" description="Hemerythrin-like" evidence="2">
    <location>
        <begin position="7"/>
        <end position="125"/>
    </location>
</feature>
<gene>
    <name evidence="3" type="ORF">GCM10018793_26950</name>
</gene>
<feature type="compositionally biased region" description="Pro residues" evidence="1">
    <location>
        <begin position="151"/>
        <end position="160"/>
    </location>
</feature>
<proteinExistence type="predicted"/>
<dbReference type="Gene3D" id="1.20.120.520">
    <property type="entry name" value="nmb1532 protein domain like"/>
    <property type="match status" value="1"/>
</dbReference>
<comment type="caution">
    <text evidence="3">The sequence shown here is derived from an EMBL/GenBank/DDBJ whole genome shotgun (WGS) entry which is preliminary data.</text>
</comment>
<feature type="region of interest" description="Disordered" evidence="1">
    <location>
        <begin position="145"/>
        <end position="174"/>
    </location>
</feature>
<dbReference type="Pfam" id="PF01814">
    <property type="entry name" value="Hemerythrin"/>
    <property type="match status" value="1"/>
</dbReference>
<dbReference type="Proteomes" id="UP000603708">
    <property type="component" value="Unassembled WGS sequence"/>
</dbReference>
<reference evidence="3" key="1">
    <citation type="journal article" date="2014" name="Int. J. Syst. Evol. Microbiol.">
        <title>Complete genome sequence of Corynebacterium casei LMG S-19264T (=DSM 44701T), isolated from a smear-ripened cheese.</title>
        <authorList>
            <consortium name="US DOE Joint Genome Institute (JGI-PGF)"/>
            <person name="Walter F."/>
            <person name="Albersmeier A."/>
            <person name="Kalinowski J."/>
            <person name="Ruckert C."/>
        </authorList>
    </citation>
    <scope>NUCLEOTIDE SEQUENCE</scope>
    <source>
        <strain evidence="3">JCM 5069</strain>
    </source>
</reference>
<dbReference type="EMBL" id="BNCD01000006">
    <property type="protein sequence ID" value="GHH77855.1"/>
    <property type="molecule type" value="Genomic_DNA"/>
</dbReference>
<keyword evidence="4" id="KW-1185">Reference proteome</keyword>
<sequence>MGHGGNIIQELTTDHREVDEMFEQIEGLPAGDERLRKLADQLTIELVRHSVAEEEYLYPAVRRHVDGGDDLADREIEEHAEVERILKEWEGCEPGDSRFTTLAAQLKESVTSHVRDEENRLFPQLAAACSAEALDELGEKIRSAKKTAPTRPHPSAPDTPPANKLLAPGAGMVDRVRDMITGRGR</sequence>
<organism evidence="3 4">
    <name type="scientific">Streptomyces sulfonofaciens</name>
    <dbReference type="NCBI Taxonomy" id="68272"/>
    <lineage>
        <taxon>Bacteria</taxon>
        <taxon>Bacillati</taxon>
        <taxon>Actinomycetota</taxon>
        <taxon>Actinomycetes</taxon>
        <taxon>Kitasatosporales</taxon>
        <taxon>Streptomycetaceae</taxon>
        <taxon>Streptomyces</taxon>
    </lineage>
</organism>
<protein>
    <submittedName>
        <fullName evidence="3">Hemerythrin</fullName>
    </submittedName>
</protein>
<dbReference type="InterPro" id="IPR012312">
    <property type="entry name" value="Hemerythrin-like"/>
</dbReference>
<evidence type="ECO:0000313" key="4">
    <source>
        <dbReference type="Proteomes" id="UP000603708"/>
    </source>
</evidence>
<accession>A0A919G4F8</accession>
<evidence type="ECO:0000256" key="1">
    <source>
        <dbReference type="SAM" id="MobiDB-lite"/>
    </source>
</evidence>